<evidence type="ECO:0000313" key="11">
    <source>
        <dbReference type="Proteomes" id="UP001501600"/>
    </source>
</evidence>
<evidence type="ECO:0000256" key="3">
    <source>
        <dbReference type="ARBA" id="ARBA00022741"/>
    </source>
</evidence>
<dbReference type="Pfam" id="PF00664">
    <property type="entry name" value="ABC_membrane"/>
    <property type="match status" value="1"/>
</dbReference>
<dbReference type="Gene3D" id="3.40.50.300">
    <property type="entry name" value="P-loop containing nucleotide triphosphate hydrolases"/>
    <property type="match status" value="1"/>
</dbReference>
<feature type="transmembrane region" description="Helical" evidence="7">
    <location>
        <begin position="142"/>
        <end position="160"/>
    </location>
</feature>
<dbReference type="InterPro" id="IPR011527">
    <property type="entry name" value="ABC1_TM_dom"/>
</dbReference>
<evidence type="ECO:0000313" key="10">
    <source>
        <dbReference type="EMBL" id="GAA5189612.1"/>
    </source>
</evidence>
<protein>
    <submittedName>
        <fullName evidence="10">ABC transporter ATP-binding protein/permease</fullName>
    </submittedName>
</protein>
<dbReference type="SUPFAM" id="SSF52540">
    <property type="entry name" value="P-loop containing nucleoside triphosphate hydrolases"/>
    <property type="match status" value="1"/>
</dbReference>
<dbReference type="CDD" id="cd18575">
    <property type="entry name" value="ABC_6TM_bac_exporter_ABCB8_10_like"/>
    <property type="match status" value="1"/>
</dbReference>
<sequence length="594" mass="64339">MAEQGAVAVVRWLGGFLRPYRVRVWVALLALLLGSASWLVLGQGVRLLVDQGFLSGDREALNRLMLLVLLINLVGALAVFVRFYLMTWLGERVSADIRKAVFDRLLTLSPDFFASTRTGEVISRFTADTTVLQTVVGMSLSMALRSALTLVGALVMMLVTSPLLTMAVMVAVPLVLGPILFFGRRVRRLARDSQDRLGDVGAYLDETLHGIQTVQAFCHEARDRAQFDHHVEAVMAAAKARIRARSALIASVMILSVTAITLVSWLGALRVFEGVLTAGALSAFLFYAVLVATAVATLSEVLGEVQRAAGASIRLRALMQQPPTLIAPRVPRSLPNPVRGALSFHDLDFAYPTSSLPVLKQFTLTIRSGERVALVGPSGAGKSTLFQLLMRFYAPSKGQLCLDGVDAAEVDPAQWRQQFALVAQEPTLFATTVMENVRYACPEAPRDAVIAACRAAHADAFIAQLPQGYDSELGERGVRLSGGQRQRIAIARAILADRPILLLDEATSALDAVSEQAVKAALERAMAGRTTLIIAHRLATVINADRLVVMEQGRIRATGRHHELMASDPLYRELAQLQLLGEPQDGEDTLLQGG</sequence>
<dbReference type="PANTHER" id="PTHR43394:SF1">
    <property type="entry name" value="ATP-BINDING CASSETTE SUB-FAMILY B MEMBER 10, MITOCHONDRIAL"/>
    <property type="match status" value="1"/>
</dbReference>
<keyword evidence="4 10" id="KW-0067">ATP-binding</keyword>
<dbReference type="SUPFAM" id="SSF90123">
    <property type="entry name" value="ABC transporter transmembrane region"/>
    <property type="match status" value="1"/>
</dbReference>
<keyword evidence="3" id="KW-0547">Nucleotide-binding</keyword>
<dbReference type="PROSITE" id="PS50929">
    <property type="entry name" value="ABC_TM1F"/>
    <property type="match status" value="1"/>
</dbReference>
<keyword evidence="6 7" id="KW-0472">Membrane</keyword>
<evidence type="ECO:0000256" key="7">
    <source>
        <dbReference type="SAM" id="Phobius"/>
    </source>
</evidence>
<dbReference type="InterPro" id="IPR011918">
    <property type="entry name" value="ABC_MsbA_ATP-bd"/>
</dbReference>
<evidence type="ECO:0000256" key="2">
    <source>
        <dbReference type="ARBA" id="ARBA00022692"/>
    </source>
</evidence>
<dbReference type="PROSITE" id="PS50893">
    <property type="entry name" value="ABC_TRANSPORTER_2"/>
    <property type="match status" value="1"/>
</dbReference>
<dbReference type="InterPro" id="IPR003439">
    <property type="entry name" value="ABC_transporter-like_ATP-bd"/>
</dbReference>
<keyword evidence="5 7" id="KW-1133">Transmembrane helix</keyword>
<evidence type="ECO:0000256" key="4">
    <source>
        <dbReference type="ARBA" id="ARBA00022840"/>
    </source>
</evidence>
<evidence type="ECO:0000256" key="6">
    <source>
        <dbReference type="ARBA" id="ARBA00023136"/>
    </source>
</evidence>
<dbReference type="InterPro" id="IPR003593">
    <property type="entry name" value="AAA+_ATPase"/>
</dbReference>
<evidence type="ECO:0000256" key="1">
    <source>
        <dbReference type="ARBA" id="ARBA00004651"/>
    </source>
</evidence>
<dbReference type="PROSITE" id="PS00211">
    <property type="entry name" value="ABC_TRANSPORTER_1"/>
    <property type="match status" value="1"/>
</dbReference>
<feature type="transmembrane region" description="Helical" evidence="7">
    <location>
        <begin position="24"/>
        <end position="44"/>
    </location>
</feature>
<dbReference type="NCBIfam" id="TIGR02204">
    <property type="entry name" value="MsbA_rel"/>
    <property type="match status" value="1"/>
</dbReference>
<feature type="transmembrane region" description="Helical" evidence="7">
    <location>
        <begin position="247"/>
        <end position="268"/>
    </location>
</feature>
<keyword evidence="11" id="KW-1185">Reference proteome</keyword>
<dbReference type="InterPro" id="IPR036640">
    <property type="entry name" value="ABC1_TM_sf"/>
</dbReference>
<feature type="transmembrane region" description="Helical" evidence="7">
    <location>
        <begin position="64"/>
        <end position="85"/>
    </location>
</feature>
<dbReference type="InterPro" id="IPR039421">
    <property type="entry name" value="Type_1_exporter"/>
</dbReference>
<evidence type="ECO:0000259" key="8">
    <source>
        <dbReference type="PROSITE" id="PS50893"/>
    </source>
</evidence>
<evidence type="ECO:0000259" key="9">
    <source>
        <dbReference type="PROSITE" id="PS50929"/>
    </source>
</evidence>
<keyword evidence="2 7" id="KW-0812">Transmembrane</keyword>
<dbReference type="Proteomes" id="UP001501600">
    <property type="component" value="Unassembled WGS sequence"/>
</dbReference>
<feature type="transmembrane region" description="Helical" evidence="7">
    <location>
        <begin position="166"/>
        <end position="183"/>
    </location>
</feature>
<dbReference type="InterPro" id="IPR027417">
    <property type="entry name" value="P-loop_NTPase"/>
</dbReference>
<evidence type="ECO:0000256" key="5">
    <source>
        <dbReference type="ARBA" id="ARBA00022989"/>
    </source>
</evidence>
<comment type="subcellular location">
    <subcellularLocation>
        <location evidence="1">Cell membrane</location>
        <topology evidence="1">Multi-pass membrane protein</topology>
    </subcellularLocation>
</comment>
<accession>A0ABP9RZQ6</accession>
<dbReference type="InterPro" id="IPR017871">
    <property type="entry name" value="ABC_transporter-like_CS"/>
</dbReference>
<dbReference type="RefSeq" id="WP_345316175.1">
    <property type="nucleotide sequence ID" value="NZ_BAABLF010000006.1"/>
</dbReference>
<dbReference type="PANTHER" id="PTHR43394">
    <property type="entry name" value="ATP-DEPENDENT PERMEASE MDL1, MITOCHONDRIAL"/>
    <property type="match status" value="1"/>
</dbReference>
<feature type="domain" description="ABC transporter" evidence="8">
    <location>
        <begin position="342"/>
        <end position="577"/>
    </location>
</feature>
<feature type="transmembrane region" description="Helical" evidence="7">
    <location>
        <begin position="274"/>
        <end position="298"/>
    </location>
</feature>
<gene>
    <name evidence="10" type="ORF">GCM10025772_12410</name>
</gene>
<name>A0ABP9RZQ6_9GAMM</name>
<dbReference type="GO" id="GO:0005524">
    <property type="term" value="F:ATP binding"/>
    <property type="evidence" value="ECO:0007669"/>
    <property type="project" value="UniProtKB-KW"/>
</dbReference>
<feature type="domain" description="ABC transmembrane type-1" evidence="9">
    <location>
        <begin position="25"/>
        <end position="307"/>
    </location>
</feature>
<proteinExistence type="predicted"/>
<dbReference type="EMBL" id="BAABLF010000006">
    <property type="protein sequence ID" value="GAA5189612.1"/>
    <property type="molecule type" value="Genomic_DNA"/>
</dbReference>
<dbReference type="SMART" id="SM00382">
    <property type="entry name" value="AAA"/>
    <property type="match status" value="1"/>
</dbReference>
<organism evidence="10 11">
    <name type="scientific">Ferrimonas gelatinilytica</name>
    <dbReference type="NCBI Taxonomy" id="1255257"/>
    <lineage>
        <taxon>Bacteria</taxon>
        <taxon>Pseudomonadati</taxon>
        <taxon>Pseudomonadota</taxon>
        <taxon>Gammaproteobacteria</taxon>
        <taxon>Alteromonadales</taxon>
        <taxon>Ferrimonadaceae</taxon>
        <taxon>Ferrimonas</taxon>
    </lineage>
</organism>
<comment type="caution">
    <text evidence="10">The sequence shown here is derived from an EMBL/GenBank/DDBJ whole genome shotgun (WGS) entry which is preliminary data.</text>
</comment>
<dbReference type="Gene3D" id="1.20.1560.10">
    <property type="entry name" value="ABC transporter type 1, transmembrane domain"/>
    <property type="match status" value="1"/>
</dbReference>
<reference evidence="11" key="1">
    <citation type="journal article" date="2019" name="Int. J. Syst. Evol. Microbiol.">
        <title>The Global Catalogue of Microorganisms (GCM) 10K type strain sequencing project: providing services to taxonomists for standard genome sequencing and annotation.</title>
        <authorList>
            <consortium name="The Broad Institute Genomics Platform"/>
            <consortium name="The Broad Institute Genome Sequencing Center for Infectious Disease"/>
            <person name="Wu L."/>
            <person name="Ma J."/>
        </authorList>
    </citation>
    <scope>NUCLEOTIDE SEQUENCE [LARGE SCALE GENOMIC DNA]</scope>
    <source>
        <strain evidence="11">JCM 18720</strain>
    </source>
</reference>
<dbReference type="Pfam" id="PF00005">
    <property type="entry name" value="ABC_tran"/>
    <property type="match status" value="1"/>
</dbReference>